<proteinExistence type="predicted"/>
<dbReference type="InterPro" id="IPR051693">
    <property type="entry name" value="UPF0046_metallophosphoest"/>
</dbReference>
<feature type="domain" description="Calcineurin-like phosphoesterase" evidence="1">
    <location>
        <begin position="15"/>
        <end position="271"/>
    </location>
</feature>
<dbReference type="InterPro" id="IPR029052">
    <property type="entry name" value="Metallo-depent_PP-like"/>
</dbReference>
<accession>A0A1V6SJZ6</accession>
<organism evidence="2 3">
    <name type="scientific">Penicillium steckii</name>
    <dbReference type="NCBI Taxonomy" id="303698"/>
    <lineage>
        <taxon>Eukaryota</taxon>
        <taxon>Fungi</taxon>
        <taxon>Dikarya</taxon>
        <taxon>Ascomycota</taxon>
        <taxon>Pezizomycotina</taxon>
        <taxon>Eurotiomycetes</taxon>
        <taxon>Eurotiomycetidae</taxon>
        <taxon>Eurotiales</taxon>
        <taxon>Aspergillaceae</taxon>
        <taxon>Penicillium</taxon>
    </lineage>
</organism>
<dbReference type="Proteomes" id="UP000191285">
    <property type="component" value="Unassembled WGS sequence"/>
</dbReference>
<keyword evidence="3" id="KW-1185">Reference proteome</keyword>
<dbReference type="EMBL" id="MLKD01000036">
    <property type="protein sequence ID" value="OQE14335.1"/>
    <property type="molecule type" value="Genomic_DNA"/>
</dbReference>
<dbReference type="OrthoDB" id="630188at2759"/>
<dbReference type="Gene3D" id="3.60.21.10">
    <property type="match status" value="1"/>
</dbReference>
<dbReference type="SUPFAM" id="SSF56300">
    <property type="entry name" value="Metallo-dependent phosphatases"/>
    <property type="match status" value="1"/>
</dbReference>
<comment type="caution">
    <text evidence="2">The sequence shown here is derived from an EMBL/GenBank/DDBJ whole genome shotgun (WGS) entry which is preliminary data.</text>
</comment>
<evidence type="ECO:0000313" key="2">
    <source>
        <dbReference type="EMBL" id="OQE14335.1"/>
    </source>
</evidence>
<name>A0A1V6SJZ6_9EURO</name>
<reference evidence="3" key="1">
    <citation type="journal article" date="2017" name="Nat. Microbiol.">
        <title>Global analysis of biosynthetic gene clusters reveals vast potential of secondary metabolite production in Penicillium species.</title>
        <authorList>
            <person name="Nielsen J.C."/>
            <person name="Grijseels S."/>
            <person name="Prigent S."/>
            <person name="Ji B."/>
            <person name="Dainat J."/>
            <person name="Nielsen K.F."/>
            <person name="Frisvad J.C."/>
            <person name="Workman M."/>
            <person name="Nielsen J."/>
        </authorList>
    </citation>
    <scope>NUCLEOTIDE SEQUENCE [LARGE SCALE GENOMIC DNA]</scope>
    <source>
        <strain evidence="3">IBT 24891</strain>
    </source>
</reference>
<evidence type="ECO:0000259" key="1">
    <source>
        <dbReference type="Pfam" id="PF00149"/>
    </source>
</evidence>
<dbReference type="PANTHER" id="PTHR12905">
    <property type="entry name" value="METALLOPHOSPHOESTERASE"/>
    <property type="match status" value="1"/>
</dbReference>
<sequence>MASLVGNQTAGVKTRICMISDTHTTSPYAATDKNHAFRNPLPKADILLHAGDLTKVGYRTEHEETVAMLKAAPAELKLVIAGNHDITLDEEYFLRKGYRRHRKTDYFGSRDIPLEQDEKSRLDDIRSGSVPHSAELKAYVRSNIEIYTNESARAAGIRYLEEGIHTFTLSSGAKFTIYTSPYQPEFCGWAFAYERDEDRYNRPGPGSTAPIPRNPVPDFPSVDIMLTHGPPAGVLDLVGSGDRQEHVGCTHLLRAAERARPRLYLFGHIHEGWGAVRGTYDAFSDRGLRQEKIPADPEDMLEHRGVYLDVSSNSKRPLAFGKETLFVNGSIVDLYYRPVNAPWVVDLDLPMA</sequence>
<protein>
    <recommendedName>
        <fullName evidence="1">Calcineurin-like phosphoesterase domain-containing protein</fullName>
    </recommendedName>
</protein>
<dbReference type="PANTHER" id="PTHR12905:SF0">
    <property type="entry name" value="CALCINEURIN-LIKE PHOSPHOESTERASE DOMAIN-CONTAINING PROTEIN"/>
    <property type="match status" value="1"/>
</dbReference>
<dbReference type="AlphaFoldDB" id="A0A1V6SJZ6"/>
<evidence type="ECO:0000313" key="3">
    <source>
        <dbReference type="Proteomes" id="UP000191285"/>
    </source>
</evidence>
<dbReference type="Pfam" id="PF00149">
    <property type="entry name" value="Metallophos"/>
    <property type="match status" value="1"/>
</dbReference>
<dbReference type="InterPro" id="IPR004843">
    <property type="entry name" value="Calcineurin-like_PHP"/>
</dbReference>
<gene>
    <name evidence="2" type="ORF">PENSTE_c036G05726</name>
</gene>
<dbReference type="GO" id="GO:0016787">
    <property type="term" value="F:hydrolase activity"/>
    <property type="evidence" value="ECO:0007669"/>
    <property type="project" value="InterPro"/>
</dbReference>